<accession>A0A0E9TGH8</accession>
<name>A0A0E9TGH8_ANGAN</name>
<sequence length="63" mass="7081">MPAPMRQSSLMQWASASSAGLENRSPVTWHRLHPLEAGGRGSHLSSFWSHLSSFWSHLSSFWS</sequence>
<reference evidence="1" key="2">
    <citation type="journal article" date="2015" name="Fish Shellfish Immunol.">
        <title>Early steps in the European eel (Anguilla anguilla)-Vibrio vulnificus interaction in the gills: Role of the RtxA13 toxin.</title>
        <authorList>
            <person name="Callol A."/>
            <person name="Pajuelo D."/>
            <person name="Ebbesson L."/>
            <person name="Teles M."/>
            <person name="MacKenzie S."/>
            <person name="Amaro C."/>
        </authorList>
    </citation>
    <scope>NUCLEOTIDE SEQUENCE</scope>
</reference>
<reference evidence="1" key="1">
    <citation type="submission" date="2014-11" db="EMBL/GenBank/DDBJ databases">
        <authorList>
            <person name="Amaro Gonzalez C."/>
        </authorList>
    </citation>
    <scope>NUCLEOTIDE SEQUENCE</scope>
</reference>
<dbReference type="EMBL" id="GBXM01056562">
    <property type="protein sequence ID" value="JAH52015.1"/>
    <property type="molecule type" value="Transcribed_RNA"/>
</dbReference>
<evidence type="ECO:0000313" key="1">
    <source>
        <dbReference type="EMBL" id="JAH52015.1"/>
    </source>
</evidence>
<dbReference type="AlphaFoldDB" id="A0A0E9TGH8"/>
<organism evidence="1">
    <name type="scientific">Anguilla anguilla</name>
    <name type="common">European freshwater eel</name>
    <name type="synonym">Muraena anguilla</name>
    <dbReference type="NCBI Taxonomy" id="7936"/>
    <lineage>
        <taxon>Eukaryota</taxon>
        <taxon>Metazoa</taxon>
        <taxon>Chordata</taxon>
        <taxon>Craniata</taxon>
        <taxon>Vertebrata</taxon>
        <taxon>Euteleostomi</taxon>
        <taxon>Actinopterygii</taxon>
        <taxon>Neopterygii</taxon>
        <taxon>Teleostei</taxon>
        <taxon>Anguilliformes</taxon>
        <taxon>Anguillidae</taxon>
        <taxon>Anguilla</taxon>
    </lineage>
</organism>
<proteinExistence type="predicted"/>
<protein>
    <submittedName>
        <fullName evidence="1">Uncharacterized protein</fullName>
    </submittedName>
</protein>